<dbReference type="KEGG" id="muh:HYN43_026560"/>
<dbReference type="OrthoDB" id="2599194at2"/>
<dbReference type="RefSeq" id="WP_119406887.1">
    <property type="nucleotide sequence ID" value="NZ_CP032869.1"/>
</dbReference>
<gene>
    <name evidence="1" type="ORF">HYN43_026560</name>
</gene>
<evidence type="ECO:0000313" key="2">
    <source>
        <dbReference type="Proteomes" id="UP000270046"/>
    </source>
</evidence>
<reference evidence="1 2" key="1">
    <citation type="submission" date="2018-10" db="EMBL/GenBank/DDBJ databases">
        <title>Genome sequencing of Mucilaginibacter sp. HYN0043.</title>
        <authorList>
            <person name="Kim M."/>
            <person name="Yi H."/>
        </authorList>
    </citation>
    <scope>NUCLEOTIDE SEQUENCE [LARGE SCALE GENOMIC DNA]</scope>
    <source>
        <strain evidence="1 2">HYN0043</strain>
    </source>
</reference>
<dbReference type="InterPro" id="IPR011463">
    <property type="entry name" value="DUF1569"/>
</dbReference>
<dbReference type="InterPro" id="IPR034660">
    <property type="entry name" value="DinB/YfiT-like"/>
</dbReference>
<dbReference type="AlphaFoldDB" id="A0A494VVH8"/>
<proteinExistence type="predicted"/>
<dbReference type="Proteomes" id="UP000270046">
    <property type="component" value="Chromosome"/>
</dbReference>
<accession>A0A494VVH8</accession>
<dbReference type="Gene3D" id="1.20.120.450">
    <property type="entry name" value="dinb family like domain"/>
    <property type="match status" value="1"/>
</dbReference>
<name>A0A494VVH8_9SPHI</name>
<dbReference type="Pfam" id="PF07606">
    <property type="entry name" value="DUF1569"/>
    <property type="match status" value="1"/>
</dbReference>
<keyword evidence="2" id="KW-1185">Reference proteome</keyword>
<sequence>MAFPNIFTVQVIDDVIGRINKLTSSTTAQWGKMNAPQMLAHCCVAYELEYEGDKHPKPGALMRLMLKMLVKNKVVSEAPYKHSSPTAPAFIVTGERDFETEKARLIGYIKKTQQLGESEFDGKMSHSFGPLSITQWNNLFYKHLDHHLTQFGV</sequence>
<organism evidence="1 2">
    <name type="scientific">Mucilaginibacter celer</name>
    <dbReference type="NCBI Taxonomy" id="2305508"/>
    <lineage>
        <taxon>Bacteria</taxon>
        <taxon>Pseudomonadati</taxon>
        <taxon>Bacteroidota</taxon>
        <taxon>Sphingobacteriia</taxon>
        <taxon>Sphingobacteriales</taxon>
        <taxon>Sphingobacteriaceae</taxon>
        <taxon>Mucilaginibacter</taxon>
    </lineage>
</organism>
<dbReference type="EMBL" id="CP032869">
    <property type="protein sequence ID" value="AYL99607.1"/>
    <property type="molecule type" value="Genomic_DNA"/>
</dbReference>
<protein>
    <submittedName>
        <fullName evidence="1">DUF1569 domain-containing protein</fullName>
    </submittedName>
</protein>
<evidence type="ECO:0000313" key="1">
    <source>
        <dbReference type="EMBL" id="AYL99607.1"/>
    </source>
</evidence>